<protein>
    <submittedName>
        <fullName evidence="1">Uncharacterized protein</fullName>
    </submittedName>
</protein>
<accession>A0A2G5CD22</accession>
<organism evidence="1 2">
    <name type="scientific">Aquilegia coerulea</name>
    <name type="common">Rocky mountain columbine</name>
    <dbReference type="NCBI Taxonomy" id="218851"/>
    <lineage>
        <taxon>Eukaryota</taxon>
        <taxon>Viridiplantae</taxon>
        <taxon>Streptophyta</taxon>
        <taxon>Embryophyta</taxon>
        <taxon>Tracheophyta</taxon>
        <taxon>Spermatophyta</taxon>
        <taxon>Magnoliopsida</taxon>
        <taxon>Ranunculales</taxon>
        <taxon>Ranunculaceae</taxon>
        <taxon>Thalictroideae</taxon>
        <taxon>Aquilegia</taxon>
    </lineage>
</organism>
<dbReference type="Proteomes" id="UP000230069">
    <property type="component" value="Unassembled WGS sequence"/>
</dbReference>
<dbReference type="InParanoid" id="A0A2G5CD22"/>
<dbReference type="EMBL" id="KZ305079">
    <property type="protein sequence ID" value="PIA29164.1"/>
    <property type="molecule type" value="Genomic_DNA"/>
</dbReference>
<evidence type="ECO:0000313" key="2">
    <source>
        <dbReference type="Proteomes" id="UP000230069"/>
    </source>
</evidence>
<evidence type="ECO:0000313" key="1">
    <source>
        <dbReference type="EMBL" id="PIA29164.1"/>
    </source>
</evidence>
<sequence>MFQHGLCKLHYLVSTNSPVIFRTLNLKPNKHEHKSLSSVINVQTSNLEPLFPYISALHSSGSWKCILGYVKFQKYSKMEDE</sequence>
<dbReference type="AlphaFoldDB" id="A0A2G5CD22"/>
<keyword evidence="2" id="KW-1185">Reference proteome</keyword>
<reference evidence="1 2" key="1">
    <citation type="submission" date="2017-09" db="EMBL/GenBank/DDBJ databases">
        <title>WGS assembly of Aquilegia coerulea Goldsmith.</title>
        <authorList>
            <person name="Hodges S."/>
            <person name="Kramer E."/>
            <person name="Nordborg M."/>
            <person name="Tomkins J."/>
            <person name="Borevitz J."/>
            <person name="Derieg N."/>
            <person name="Yan J."/>
            <person name="Mihaltcheva S."/>
            <person name="Hayes R.D."/>
            <person name="Rokhsar D."/>
        </authorList>
    </citation>
    <scope>NUCLEOTIDE SEQUENCE [LARGE SCALE GENOMIC DNA]</scope>
    <source>
        <strain evidence="2">cv. Goldsmith</strain>
    </source>
</reference>
<name>A0A2G5CD22_AQUCA</name>
<gene>
    <name evidence="1" type="ORF">AQUCO_06200029v1</name>
</gene>
<proteinExistence type="predicted"/>